<sequence>MVASEMLKYGYQSKTGLEVKFDCITKPIQLKNQNNTFGIGYETTIGKACNMQSGKKVFVLEKVLALGHRIPPEPDQCIIEGIENLFIAMTQEDNGEEKMDLQMLTIYYTEARE</sequence>
<proteinExistence type="predicted"/>
<evidence type="ECO:0000313" key="1">
    <source>
        <dbReference type="EMBL" id="MCE5166180.1"/>
    </source>
</evidence>
<comment type="caution">
    <text evidence="1">The sequence shown here is derived from an EMBL/GenBank/DDBJ whole genome shotgun (WGS) entry which is preliminary data.</text>
</comment>
<name>A0ABS8Y675_DATST</name>
<protein>
    <submittedName>
        <fullName evidence="1">Uncharacterized protein</fullName>
    </submittedName>
</protein>
<feature type="non-terminal residue" evidence="1">
    <location>
        <position position="113"/>
    </location>
</feature>
<dbReference type="Proteomes" id="UP000823775">
    <property type="component" value="Unassembled WGS sequence"/>
</dbReference>
<organism evidence="1 2">
    <name type="scientific">Datura stramonium</name>
    <name type="common">Jimsonweed</name>
    <name type="synonym">Common thornapple</name>
    <dbReference type="NCBI Taxonomy" id="4076"/>
    <lineage>
        <taxon>Eukaryota</taxon>
        <taxon>Viridiplantae</taxon>
        <taxon>Streptophyta</taxon>
        <taxon>Embryophyta</taxon>
        <taxon>Tracheophyta</taxon>
        <taxon>Spermatophyta</taxon>
        <taxon>Magnoliopsida</taxon>
        <taxon>eudicotyledons</taxon>
        <taxon>Gunneridae</taxon>
        <taxon>Pentapetalae</taxon>
        <taxon>asterids</taxon>
        <taxon>lamiids</taxon>
        <taxon>Solanales</taxon>
        <taxon>Solanaceae</taxon>
        <taxon>Solanoideae</taxon>
        <taxon>Datureae</taxon>
        <taxon>Datura</taxon>
    </lineage>
</organism>
<gene>
    <name evidence="1" type="ORF">HAX54_015403</name>
</gene>
<reference evidence="1 2" key="1">
    <citation type="journal article" date="2021" name="BMC Genomics">
        <title>Datura genome reveals duplications of psychoactive alkaloid biosynthetic genes and high mutation rate following tissue culture.</title>
        <authorList>
            <person name="Rajewski A."/>
            <person name="Carter-House D."/>
            <person name="Stajich J."/>
            <person name="Litt A."/>
        </authorList>
    </citation>
    <scope>NUCLEOTIDE SEQUENCE [LARGE SCALE GENOMIC DNA]</scope>
    <source>
        <strain evidence="1">AR-01</strain>
    </source>
</reference>
<accession>A0ABS8Y675</accession>
<evidence type="ECO:0000313" key="2">
    <source>
        <dbReference type="Proteomes" id="UP000823775"/>
    </source>
</evidence>
<dbReference type="EMBL" id="JACEIK010019817">
    <property type="protein sequence ID" value="MCE5166180.1"/>
    <property type="molecule type" value="Genomic_DNA"/>
</dbReference>
<keyword evidence="2" id="KW-1185">Reference proteome</keyword>